<dbReference type="AlphaFoldDB" id="A0A6C0JZW9"/>
<reference evidence="1" key="1">
    <citation type="journal article" date="2020" name="Nature">
        <title>Giant virus diversity and host interactions through global metagenomics.</title>
        <authorList>
            <person name="Schulz F."/>
            <person name="Roux S."/>
            <person name="Paez-Espino D."/>
            <person name="Jungbluth S."/>
            <person name="Walsh D.A."/>
            <person name="Denef V.J."/>
            <person name="McMahon K.D."/>
            <person name="Konstantinidis K.T."/>
            <person name="Eloe-Fadrosh E.A."/>
            <person name="Kyrpides N.C."/>
            <person name="Woyke T."/>
        </authorList>
    </citation>
    <scope>NUCLEOTIDE SEQUENCE</scope>
    <source>
        <strain evidence="1">GVMAG-S-1101164-164</strain>
    </source>
</reference>
<organism evidence="1">
    <name type="scientific">viral metagenome</name>
    <dbReference type="NCBI Taxonomy" id="1070528"/>
    <lineage>
        <taxon>unclassified sequences</taxon>
        <taxon>metagenomes</taxon>
        <taxon>organismal metagenomes</taxon>
    </lineage>
</organism>
<evidence type="ECO:0000313" key="1">
    <source>
        <dbReference type="EMBL" id="QHU09947.1"/>
    </source>
</evidence>
<dbReference type="EMBL" id="MN740748">
    <property type="protein sequence ID" value="QHU09947.1"/>
    <property type="molecule type" value="Genomic_DNA"/>
</dbReference>
<accession>A0A6C0JZW9</accession>
<protein>
    <submittedName>
        <fullName evidence="1">Uncharacterized protein</fullName>
    </submittedName>
</protein>
<sequence length="390" mass="43938">MDTCPAIKQNGSVCGSRIYGADEQKYCGRHMTVQKNHGPNHYEILQLRYKHKRESSDLYEVYYHHRLGVQKMFDNAEGDKRHEIHTRLMDIDATYRNDLNLMRREHRAAEDTLLREIDARVQAGGVDPDVEARQKRRERKERVILLRAARAAPRAAPHAGAGRVEEELDVHWGPVGIVAGFYAGEQAAALGEGIPHAPRALAVIAGDKQSIHTVEVVSHMRSIVDKVRKVEVPLEYQWNTRVVSKTPGEIIAGCKLSGPATVEMIRLYTLDTAIYDIEQGIYGKVMDSMWQFVKNHPETESLRVIIKEEIEAGVGYCAQGNLTRICNVLAGYIEDITPPSSRFEQANDRIQQLLSVEDVNSRKMSAKAILLELGFKEGDAHWSAYMETVA</sequence>
<proteinExistence type="predicted"/>
<name>A0A6C0JZW9_9ZZZZ</name>